<dbReference type="AlphaFoldDB" id="A0A8S4N5X3"/>
<dbReference type="Gene3D" id="2.20.100.10">
    <property type="entry name" value="Thrombospondin type-1 (TSP1) repeat"/>
    <property type="match status" value="5"/>
</dbReference>
<organism evidence="5 6">
    <name type="scientific">Owenia fusiformis</name>
    <name type="common">Polychaete worm</name>
    <dbReference type="NCBI Taxonomy" id="6347"/>
    <lineage>
        <taxon>Eukaryota</taxon>
        <taxon>Metazoa</taxon>
        <taxon>Spiralia</taxon>
        <taxon>Lophotrochozoa</taxon>
        <taxon>Annelida</taxon>
        <taxon>Polychaeta</taxon>
        <taxon>Sedentaria</taxon>
        <taxon>Canalipalpata</taxon>
        <taxon>Sabellida</taxon>
        <taxon>Oweniida</taxon>
        <taxon>Oweniidae</taxon>
        <taxon>Owenia</taxon>
    </lineage>
</organism>
<evidence type="ECO:0000313" key="5">
    <source>
        <dbReference type="EMBL" id="CAH1776211.1"/>
    </source>
</evidence>
<dbReference type="FunFam" id="2.20.100.10:FF:000001">
    <property type="entry name" value="semaphorin-5A isoform X1"/>
    <property type="match status" value="3"/>
</dbReference>
<dbReference type="PANTHER" id="PTHR22906:SF21">
    <property type="entry name" value="SEMA DOMAIN-CONTAINING PROTEIN"/>
    <property type="match status" value="1"/>
</dbReference>
<comment type="caution">
    <text evidence="5">The sequence shown here is derived from an EMBL/GenBank/DDBJ whole genome shotgun (WGS) entry which is preliminary data.</text>
</comment>
<evidence type="ECO:0000256" key="1">
    <source>
        <dbReference type="ARBA" id="ARBA00022729"/>
    </source>
</evidence>
<dbReference type="SMART" id="SM00209">
    <property type="entry name" value="TSP1"/>
    <property type="match status" value="5"/>
</dbReference>
<keyword evidence="3" id="KW-1015">Disulfide bond</keyword>
<dbReference type="SUPFAM" id="SSF82895">
    <property type="entry name" value="TSP-1 type 1 repeat"/>
    <property type="match status" value="5"/>
</dbReference>
<keyword evidence="6" id="KW-1185">Reference proteome</keyword>
<dbReference type="PANTHER" id="PTHR22906">
    <property type="entry name" value="PROPERDIN"/>
    <property type="match status" value="1"/>
</dbReference>
<dbReference type="InterPro" id="IPR052065">
    <property type="entry name" value="Compl_asym_regulator"/>
</dbReference>
<reference evidence="5" key="1">
    <citation type="submission" date="2022-03" db="EMBL/GenBank/DDBJ databases">
        <authorList>
            <person name="Martin C."/>
        </authorList>
    </citation>
    <scope>NUCLEOTIDE SEQUENCE</scope>
</reference>
<dbReference type="InterPro" id="IPR036383">
    <property type="entry name" value="TSP1_rpt_sf"/>
</dbReference>
<proteinExistence type="predicted"/>
<feature type="non-terminal residue" evidence="5">
    <location>
        <position position="1"/>
    </location>
</feature>
<dbReference type="InterPro" id="IPR000884">
    <property type="entry name" value="TSP1_rpt"/>
</dbReference>
<name>A0A8S4N5X3_OWEFU</name>
<dbReference type="Proteomes" id="UP000749559">
    <property type="component" value="Unassembled WGS sequence"/>
</dbReference>
<dbReference type="EMBL" id="CAIIXF020000001">
    <property type="protein sequence ID" value="CAH1776211.1"/>
    <property type="molecule type" value="Genomic_DNA"/>
</dbReference>
<dbReference type="PRINTS" id="PR01705">
    <property type="entry name" value="TSP1REPEAT"/>
</dbReference>
<keyword evidence="4" id="KW-0325">Glycoprotein</keyword>
<gene>
    <name evidence="5" type="ORF">OFUS_LOCUS3407</name>
</gene>
<keyword evidence="2" id="KW-0677">Repeat</keyword>
<evidence type="ECO:0000313" key="6">
    <source>
        <dbReference type="Proteomes" id="UP000749559"/>
    </source>
</evidence>
<evidence type="ECO:0008006" key="7">
    <source>
        <dbReference type="Google" id="ProtNLM"/>
    </source>
</evidence>
<keyword evidence="1" id="KW-0732">Signal</keyword>
<evidence type="ECO:0000256" key="3">
    <source>
        <dbReference type="ARBA" id="ARBA00023157"/>
    </source>
</evidence>
<dbReference type="Pfam" id="PF00090">
    <property type="entry name" value="TSP_1"/>
    <property type="match status" value="5"/>
</dbReference>
<protein>
    <recommendedName>
        <fullName evidence="7">Hemicentin-1</fullName>
    </recommendedName>
</protein>
<evidence type="ECO:0000256" key="2">
    <source>
        <dbReference type="ARBA" id="ARBA00022737"/>
    </source>
</evidence>
<accession>A0A8S4N5X3</accession>
<dbReference type="PROSITE" id="PS50092">
    <property type="entry name" value="TSP1"/>
    <property type="match status" value="5"/>
</dbReference>
<evidence type="ECO:0000256" key="4">
    <source>
        <dbReference type="ARBA" id="ARBA00023180"/>
    </source>
</evidence>
<sequence>WDEWVEWSKCSVECGGGLKERSRECEGPYYGGAECEGPASEEENCNEHHCPVDGIWDEWVEWSKCSVECGGGLKERSRECEGPYYGGAECEGPASEEENCNEHPCPVDGVWDNWGPYGECDVSCGSGNKLRERICVGPYYSGKDCIGLSVSMSTCNDHSCPVDGKWEEFGDWFECSVSCGNGTQVKIRECNGPYFGGANCTGHFSEEQFCNTFPCPIDGKWSEWGEYGKCSSSCAGGKKERTRKCDGPYYNGQDCVGADTQTDTCSTQACPGTH</sequence>
<dbReference type="FunFam" id="2.20.100.10:FF:000004">
    <property type="entry name" value="Adhesion G protein-coupled receptor B2"/>
    <property type="match status" value="2"/>
</dbReference>